<evidence type="ECO:0000259" key="1">
    <source>
        <dbReference type="Pfam" id="PF14291"/>
    </source>
</evidence>
<dbReference type="Pfam" id="PF14291">
    <property type="entry name" value="DUF4371"/>
    <property type="match status" value="1"/>
</dbReference>
<gene>
    <name evidence="3" type="primary">LOC110776556</name>
</gene>
<protein>
    <recommendedName>
        <fullName evidence="1">DUF4371 domain-containing protein</fullName>
    </recommendedName>
</protein>
<name>A0A9R0HTR0_SPIOL</name>
<reference evidence="2" key="1">
    <citation type="journal article" date="2021" name="Nat. Commun.">
        <title>Genomic analyses provide insights into spinach domestication and the genetic basis of agronomic traits.</title>
        <authorList>
            <person name="Cai X."/>
            <person name="Sun X."/>
            <person name="Xu C."/>
            <person name="Sun H."/>
            <person name="Wang X."/>
            <person name="Ge C."/>
            <person name="Zhang Z."/>
            <person name="Wang Q."/>
            <person name="Fei Z."/>
            <person name="Jiao C."/>
            <person name="Wang Q."/>
        </authorList>
    </citation>
    <scope>NUCLEOTIDE SEQUENCE [LARGE SCALE GENOMIC DNA]</scope>
    <source>
        <strain evidence="2">cv. Varoflay</strain>
    </source>
</reference>
<dbReference type="InterPro" id="IPR055298">
    <property type="entry name" value="AtLOH3-like"/>
</dbReference>
<dbReference type="GO" id="GO:0046983">
    <property type="term" value="F:protein dimerization activity"/>
    <property type="evidence" value="ECO:0007669"/>
    <property type="project" value="InterPro"/>
</dbReference>
<dbReference type="SUPFAM" id="SSF53098">
    <property type="entry name" value="Ribonuclease H-like"/>
    <property type="match status" value="1"/>
</dbReference>
<sequence length="302" mass="33504">MSAHNNVVVAMEAFKNQKASIAIAFSKQSVTTMSAYRKRLEASIETARWLLVEGLPFRGHDEKETSISRGKYYSLLTLLCEHDPDYKKVVLKAAPGNCQLTSPKIQKDIINACAKETTKAILEELDTTSLTLKTAIESLLMEYSLTLSRVRGQGYDSTSNMQGSINGLKTLILNESPCAYFVHCFAHQLQLTQVALAKKNSDCVWLFVDVLAPLLNFVSGSPKRKEFLREKQAQRVVDALSFGELETGTGLNQELGLGRPCDTRWGSYFKTILNVLDLYPSILESLDAIGEVSVTLDVNRAQ</sequence>
<dbReference type="KEGG" id="soe:110776556"/>
<dbReference type="PANTHER" id="PTHR11697:SF230">
    <property type="entry name" value="ZINC FINGER, MYM DOMAIN CONTAINING 1"/>
    <property type="match status" value="1"/>
</dbReference>
<dbReference type="InterPro" id="IPR012337">
    <property type="entry name" value="RNaseH-like_sf"/>
</dbReference>
<evidence type="ECO:0000313" key="3">
    <source>
        <dbReference type="RefSeq" id="XP_021836807.2"/>
    </source>
</evidence>
<keyword evidence="2" id="KW-1185">Reference proteome</keyword>
<evidence type="ECO:0000313" key="2">
    <source>
        <dbReference type="Proteomes" id="UP000813463"/>
    </source>
</evidence>
<proteinExistence type="predicted"/>
<dbReference type="InterPro" id="IPR025398">
    <property type="entry name" value="DUF4371"/>
</dbReference>
<dbReference type="Proteomes" id="UP000813463">
    <property type="component" value="Chromosome 6"/>
</dbReference>
<feature type="domain" description="DUF4371" evidence="1">
    <location>
        <begin position="2"/>
        <end position="127"/>
    </location>
</feature>
<dbReference type="RefSeq" id="XP_021836807.2">
    <property type="nucleotide sequence ID" value="XM_021981115.2"/>
</dbReference>
<accession>A0A9R0HTR0</accession>
<reference evidence="3" key="2">
    <citation type="submission" date="2025-08" db="UniProtKB">
        <authorList>
            <consortium name="RefSeq"/>
        </authorList>
    </citation>
    <scope>IDENTIFICATION</scope>
    <source>
        <tissue evidence="3">Leaf</tissue>
    </source>
</reference>
<organism evidence="2 3">
    <name type="scientific">Spinacia oleracea</name>
    <name type="common">Spinach</name>
    <dbReference type="NCBI Taxonomy" id="3562"/>
    <lineage>
        <taxon>Eukaryota</taxon>
        <taxon>Viridiplantae</taxon>
        <taxon>Streptophyta</taxon>
        <taxon>Embryophyta</taxon>
        <taxon>Tracheophyta</taxon>
        <taxon>Spermatophyta</taxon>
        <taxon>Magnoliopsida</taxon>
        <taxon>eudicotyledons</taxon>
        <taxon>Gunneridae</taxon>
        <taxon>Pentapetalae</taxon>
        <taxon>Caryophyllales</taxon>
        <taxon>Chenopodiaceae</taxon>
        <taxon>Chenopodioideae</taxon>
        <taxon>Anserineae</taxon>
        <taxon>Spinacia</taxon>
    </lineage>
</organism>
<dbReference type="AlphaFoldDB" id="A0A9R0HTR0"/>
<dbReference type="PANTHER" id="PTHR11697">
    <property type="entry name" value="GENERAL TRANSCRIPTION FACTOR 2-RELATED ZINC FINGER PROTEIN"/>
    <property type="match status" value="1"/>
</dbReference>
<dbReference type="GeneID" id="110776556"/>